<reference evidence="1" key="1">
    <citation type="journal article" date="2014" name="Int. J. Syst. Evol. Microbiol.">
        <title>Complete genome sequence of Corynebacterium casei LMG S-19264T (=DSM 44701T), isolated from a smear-ripened cheese.</title>
        <authorList>
            <consortium name="US DOE Joint Genome Institute (JGI-PGF)"/>
            <person name="Walter F."/>
            <person name="Albersmeier A."/>
            <person name="Kalinowski J."/>
            <person name="Ruckert C."/>
        </authorList>
    </citation>
    <scope>NUCLEOTIDE SEQUENCE</scope>
    <source>
        <strain evidence="1">CGMCC 1.15762</strain>
    </source>
</reference>
<dbReference type="Pfam" id="PF16264">
    <property type="entry name" value="SatD"/>
    <property type="match status" value="1"/>
</dbReference>
<proteinExistence type="predicted"/>
<comment type="caution">
    <text evidence="1">The sequence shown here is derived from an EMBL/GenBank/DDBJ whole genome shotgun (WGS) entry which is preliminary data.</text>
</comment>
<dbReference type="RefSeq" id="WP_188787864.1">
    <property type="nucleotide sequence ID" value="NZ_BMJV01000001.1"/>
</dbReference>
<organism evidence="1 2">
    <name type="scientific">Salipiger pallidus</name>
    <dbReference type="NCBI Taxonomy" id="1775170"/>
    <lineage>
        <taxon>Bacteria</taxon>
        <taxon>Pseudomonadati</taxon>
        <taxon>Pseudomonadota</taxon>
        <taxon>Alphaproteobacteria</taxon>
        <taxon>Rhodobacterales</taxon>
        <taxon>Roseobacteraceae</taxon>
        <taxon>Salipiger</taxon>
    </lineage>
</organism>
<evidence type="ECO:0008006" key="3">
    <source>
        <dbReference type="Google" id="ProtNLM"/>
    </source>
</evidence>
<gene>
    <name evidence="1" type="ORF">GCM10011415_01470</name>
</gene>
<evidence type="ECO:0000313" key="1">
    <source>
        <dbReference type="EMBL" id="GGG59322.1"/>
    </source>
</evidence>
<keyword evidence="2" id="KW-1185">Reference proteome</keyword>
<dbReference type="Proteomes" id="UP000617145">
    <property type="component" value="Unassembled WGS sequence"/>
</dbReference>
<protein>
    <recommendedName>
        <fullName evidence="3">SatD family (SatD)</fullName>
    </recommendedName>
</protein>
<dbReference type="EMBL" id="BMJV01000001">
    <property type="protein sequence ID" value="GGG59322.1"/>
    <property type="molecule type" value="Genomic_DNA"/>
</dbReference>
<accession>A0A8J2ZG54</accession>
<dbReference type="InterPro" id="IPR032580">
    <property type="entry name" value="SatD"/>
</dbReference>
<reference evidence="1" key="2">
    <citation type="submission" date="2020-09" db="EMBL/GenBank/DDBJ databases">
        <authorList>
            <person name="Sun Q."/>
            <person name="Zhou Y."/>
        </authorList>
    </citation>
    <scope>NUCLEOTIDE SEQUENCE</scope>
    <source>
        <strain evidence="1">CGMCC 1.15762</strain>
    </source>
</reference>
<dbReference type="AlphaFoldDB" id="A0A8J2ZG54"/>
<evidence type="ECO:0000313" key="2">
    <source>
        <dbReference type="Proteomes" id="UP000617145"/>
    </source>
</evidence>
<name>A0A8J2ZG54_9RHOB</name>
<sequence>MGDLLGSETALSAAHLHARFNAAIADANVRYGDELLSPLTITLGDEFQGVLRDAPAGLAIMRHLRLGLLAEGIDCRFVLGQVLLRTPPNPERAWNMMGPGFGRARDRLDEKKAVTLYRFSVDPEAAQDTVEETVLDALGAGLSAIESGWTDRQRDDITAQIGGMSAMQLARQRGVSVHSIYKVRSAGHYEAYLAQWDAIAAALQSWTGAVP</sequence>